<sequence length="93" mass="10138">MSSTSKKSISDISETVKHLGYDIREVRDGRGSSAGSQNYTGTIFELWKEIDALFNSRKAVYGEVVSKGSCSTRLHNALKIFTSSTTSPNSDPC</sequence>
<dbReference type="Proteomes" id="UP000789739">
    <property type="component" value="Unassembled WGS sequence"/>
</dbReference>
<evidence type="ECO:0000313" key="1">
    <source>
        <dbReference type="EMBL" id="CAG8656037.1"/>
    </source>
</evidence>
<proteinExistence type="predicted"/>
<protein>
    <submittedName>
        <fullName evidence="1">8367_t:CDS:1</fullName>
    </submittedName>
</protein>
<comment type="caution">
    <text evidence="1">The sequence shown here is derived from an EMBL/GenBank/DDBJ whole genome shotgun (WGS) entry which is preliminary data.</text>
</comment>
<gene>
    <name evidence="1" type="ORF">PBRASI_LOCUS10520</name>
</gene>
<keyword evidence="2" id="KW-1185">Reference proteome</keyword>
<dbReference type="AlphaFoldDB" id="A0A9N9DXC2"/>
<organism evidence="1 2">
    <name type="scientific">Paraglomus brasilianum</name>
    <dbReference type="NCBI Taxonomy" id="144538"/>
    <lineage>
        <taxon>Eukaryota</taxon>
        <taxon>Fungi</taxon>
        <taxon>Fungi incertae sedis</taxon>
        <taxon>Mucoromycota</taxon>
        <taxon>Glomeromycotina</taxon>
        <taxon>Glomeromycetes</taxon>
        <taxon>Paraglomerales</taxon>
        <taxon>Paraglomeraceae</taxon>
        <taxon>Paraglomus</taxon>
    </lineage>
</organism>
<reference evidence="1" key="1">
    <citation type="submission" date="2021-06" db="EMBL/GenBank/DDBJ databases">
        <authorList>
            <person name="Kallberg Y."/>
            <person name="Tangrot J."/>
            <person name="Rosling A."/>
        </authorList>
    </citation>
    <scope>NUCLEOTIDE SEQUENCE</scope>
    <source>
        <strain evidence="1">BR232B</strain>
    </source>
</reference>
<accession>A0A9N9DXC2</accession>
<dbReference type="EMBL" id="CAJVPI010003231">
    <property type="protein sequence ID" value="CAG8656037.1"/>
    <property type="molecule type" value="Genomic_DNA"/>
</dbReference>
<evidence type="ECO:0000313" key="2">
    <source>
        <dbReference type="Proteomes" id="UP000789739"/>
    </source>
</evidence>
<name>A0A9N9DXC2_9GLOM</name>